<dbReference type="GO" id="GO:0003677">
    <property type="term" value="F:DNA binding"/>
    <property type="evidence" value="ECO:0007669"/>
    <property type="project" value="InterPro"/>
</dbReference>
<name>A0A1J5F6L0_9BACT</name>
<comment type="caution">
    <text evidence="1">The sequence shown here is derived from an EMBL/GenBank/DDBJ whole genome shotgun (WGS) entry which is preliminary data.</text>
</comment>
<gene>
    <name evidence="1" type="ORF">AUK13_02675</name>
</gene>
<sequence length="134" mass="16347">MIYKEELIKFVEWTKLKIRLHLKPDNNIYFFEREIWWVSLGVNIGFEQDGKNDNFERPVLILKKFGPYTLWALPLTTKIKRDCWYHYIFNYQGDDYAAILTQLRLISSKRLLRKVRTLPEEDFDKIKQIIKDFL</sequence>
<dbReference type="Pfam" id="PF02452">
    <property type="entry name" value="PemK_toxin"/>
    <property type="match status" value="1"/>
</dbReference>
<proteinExistence type="predicted"/>
<organism evidence="1 2">
    <name type="scientific">Candidatus Kuenenbacteria bacterium CG2_30_39_24</name>
    <dbReference type="NCBI Taxonomy" id="1805236"/>
    <lineage>
        <taxon>Bacteria</taxon>
        <taxon>Candidatus Kueneniibacteriota</taxon>
    </lineage>
</organism>
<evidence type="ECO:0008006" key="3">
    <source>
        <dbReference type="Google" id="ProtNLM"/>
    </source>
</evidence>
<dbReference type="InterPro" id="IPR011067">
    <property type="entry name" value="Plasmid_toxin/cell-grow_inhib"/>
</dbReference>
<dbReference type="EMBL" id="MNYR01000041">
    <property type="protein sequence ID" value="OIP55563.1"/>
    <property type="molecule type" value="Genomic_DNA"/>
</dbReference>
<reference evidence="1 2" key="1">
    <citation type="journal article" date="2016" name="Environ. Microbiol.">
        <title>Genomic resolution of a cold subsurface aquifer community provides metabolic insights for novel microbes adapted to high CO concentrations.</title>
        <authorList>
            <person name="Probst A.J."/>
            <person name="Castelle C.J."/>
            <person name="Singh A."/>
            <person name="Brown C.T."/>
            <person name="Anantharaman K."/>
            <person name="Sharon I."/>
            <person name="Hug L.A."/>
            <person name="Burstein D."/>
            <person name="Emerson J.B."/>
            <person name="Thomas B.C."/>
            <person name="Banfield J.F."/>
        </authorList>
    </citation>
    <scope>NUCLEOTIDE SEQUENCE [LARGE SCALE GENOMIC DNA]</scope>
    <source>
        <strain evidence="1">CG2_30_39_24</strain>
    </source>
</reference>
<dbReference type="STRING" id="1805236.AUK13_02675"/>
<evidence type="ECO:0000313" key="1">
    <source>
        <dbReference type="EMBL" id="OIP55563.1"/>
    </source>
</evidence>
<dbReference type="AlphaFoldDB" id="A0A1J5F6L0"/>
<evidence type="ECO:0000313" key="2">
    <source>
        <dbReference type="Proteomes" id="UP000183922"/>
    </source>
</evidence>
<dbReference type="Gene3D" id="2.30.30.110">
    <property type="match status" value="1"/>
</dbReference>
<dbReference type="InterPro" id="IPR003477">
    <property type="entry name" value="PemK-like"/>
</dbReference>
<dbReference type="SUPFAM" id="SSF50118">
    <property type="entry name" value="Cell growth inhibitor/plasmid maintenance toxic component"/>
    <property type="match status" value="1"/>
</dbReference>
<protein>
    <recommendedName>
        <fullName evidence="3">2,4-dihydroxyhept-2-ene-1,7-dioic acid aldolase</fullName>
    </recommendedName>
</protein>
<dbReference type="Proteomes" id="UP000183922">
    <property type="component" value="Unassembled WGS sequence"/>
</dbReference>
<accession>A0A1J5F6L0</accession>